<gene>
    <name evidence="2" type="ORF">AVEN_62542_1</name>
</gene>
<protein>
    <submittedName>
        <fullName evidence="2">Uncharacterized protein</fullName>
    </submittedName>
</protein>
<comment type="caution">
    <text evidence="2">The sequence shown here is derived from an EMBL/GenBank/DDBJ whole genome shotgun (WGS) entry which is preliminary data.</text>
</comment>
<dbReference type="EMBL" id="BGPR01156754">
    <property type="protein sequence ID" value="GBL80206.1"/>
    <property type="molecule type" value="Genomic_DNA"/>
</dbReference>
<name>A0A4Y2ALR9_ARAVE</name>
<evidence type="ECO:0000313" key="2">
    <source>
        <dbReference type="EMBL" id="GBL80206.1"/>
    </source>
</evidence>
<keyword evidence="3" id="KW-1185">Reference proteome</keyword>
<feature type="region of interest" description="Disordered" evidence="1">
    <location>
        <begin position="1"/>
        <end position="50"/>
    </location>
</feature>
<proteinExistence type="predicted"/>
<dbReference type="Proteomes" id="UP000499080">
    <property type="component" value="Unassembled WGS sequence"/>
</dbReference>
<accession>A0A4Y2ALR9</accession>
<dbReference type="AlphaFoldDB" id="A0A4Y2ALR9"/>
<evidence type="ECO:0000313" key="3">
    <source>
        <dbReference type="Proteomes" id="UP000499080"/>
    </source>
</evidence>
<sequence length="78" mass="8669">SHQNRKHEKVETAVQQSAEQKALPNTYVKASHARRTNPLTLPVAQRDRGETRSLNGLRKLDLICELPSSSSQACCSRA</sequence>
<feature type="non-terminal residue" evidence="2">
    <location>
        <position position="1"/>
    </location>
</feature>
<evidence type="ECO:0000256" key="1">
    <source>
        <dbReference type="SAM" id="MobiDB-lite"/>
    </source>
</evidence>
<organism evidence="2 3">
    <name type="scientific">Araneus ventricosus</name>
    <name type="common">Orbweaver spider</name>
    <name type="synonym">Epeira ventricosa</name>
    <dbReference type="NCBI Taxonomy" id="182803"/>
    <lineage>
        <taxon>Eukaryota</taxon>
        <taxon>Metazoa</taxon>
        <taxon>Ecdysozoa</taxon>
        <taxon>Arthropoda</taxon>
        <taxon>Chelicerata</taxon>
        <taxon>Arachnida</taxon>
        <taxon>Araneae</taxon>
        <taxon>Araneomorphae</taxon>
        <taxon>Entelegynae</taxon>
        <taxon>Araneoidea</taxon>
        <taxon>Araneidae</taxon>
        <taxon>Araneus</taxon>
    </lineage>
</organism>
<reference evidence="2 3" key="1">
    <citation type="journal article" date="2019" name="Sci. Rep.">
        <title>Orb-weaving spider Araneus ventricosus genome elucidates the spidroin gene catalogue.</title>
        <authorList>
            <person name="Kono N."/>
            <person name="Nakamura H."/>
            <person name="Ohtoshi R."/>
            <person name="Moran D.A.P."/>
            <person name="Shinohara A."/>
            <person name="Yoshida Y."/>
            <person name="Fujiwara M."/>
            <person name="Mori M."/>
            <person name="Tomita M."/>
            <person name="Arakawa K."/>
        </authorList>
    </citation>
    <scope>NUCLEOTIDE SEQUENCE [LARGE SCALE GENOMIC DNA]</scope>
</reference>